<organism evidence="1 2">
    <name type="scientific">Marinomonas ushuaiensis DSM 15871</name>
    <dbReference type="NCBI Taxonomy" id="1122207"/>
    <lineage>
        <taxon>Bacteria</taxon>
        <taxon>Pseudomonadati</taxon>
        <taxon>Pseudomonadota</taxon>
        <taxon>Gammaproteobacteria</taxon>
        <taxon>Oceanospirillales</taxon>
        <taxon>Oceanospirillaceae</taxon>
        <taxon>Marinomonas</taxon>
    </lineage>
</organism>
<dbReference type="Proteomes" id="UP000054058">
    <property type="component" value="Unassembled WGS sequence"/>
</dbReference>
<protein>
    <submittedName>
        <fullName evidence="1">Uncharacterized protein</fullName>
    </submittedName>
</protein>
<evidence type="ECO:0000313" key="1">
    <source>
        <dbReference type="EMBL" id="ETX12680.1"/>
    </source>
</evidence>
<evidence type="ECO:0000313" key="2">
    <source>
        <dbReference type="Proteomes" id="UP000054058"/>
    </source>
</evidence>
<name>X7E9X9_9GAMM</name>
<keyword evidence="2" id="KW-1185">Reference proteome</keyword>
<dbReference type="EMBL" id="JAMB01000001">
    <property type="protein sequence ID" value="ETX12680.1"/>
    <property type="molecule type" value="Genomic_DNA"/>
</dbReference>
<reference evidence="1 2" key="1">
    <citation type="submission" date="2014-01" db="EMBL/GenBank/DDBJ databases">
        <title>Marinomonas ushuaiensis DSM 15871 Genome Sequencing.</title>
        <authorList>
            <person name="Lai Q."/>
            <person name="Shao Z.S."/>
        </authorList>
    </citation>
    <scope>NUCLEOTIDE SEQUENCE [LARGE SCALE GENOMIC DNA]</scope>
    <source>
        <strain evidence="1 2">DSM 15871</strain>
    </source>
</reference>
<comment type="caution">
    <text evidence="1">The sequence shown here is derived from an EMBL/GenBank/DDBJ whole genome shotgun (WGS) entry which is preliminary data.</text>
</comment>
<dbReference type="AlphaFoldDB" id="X7E9X9"/>
<proteinExistence type="predicted"/>
<dbReference type="PATRIC" id="fig|1122207.3.peg.332"/>
<gene>
    <name evidence="1" type="ORF">MUS1_01600</name>
</gene>
<accession>X7E9X9</accession>
<sequence length="108" mass="11738">MVLPLFHGVINANGIGAGYPRLHLKLWVMNAGFKVQKQSRQMMHTQTPVDVQMVAQKAHHHGAHAKVHVGGVLQGAWSVRRKSRLSHTTAGVVDGVAGEAKCVMRMGK</sequence>